<evidence type="ECO:0000256" key="6">
    <source>
        <dbReference type="SAM" id="MobiDB-lite"/>
    </source>
</evidence>
<dbReference type="Gene3D" id="1.10.1790.10">
    <property type="entry name" value="PRD domain"/>
    <property type="match status" value="2"/>
</dbReference>
<keyword evidence="1" id="KW-0808">Transferase</keyword>
<dbReference type="Proteomes" id="UP000078148">
    <property type="component" value="Chromosome"/>
</dbReference>
<name>A0A172ZDN9_9BACL</name>
<dbReference type="Gene3D" id="3.40.50.2300">
    <property type="match status" value="1"/>
</dbReference>
<organism evidence="10 11">
    <name type="scientific">Paenibacillus bovis</name>
    <dbReference type="NCBI Taxonomy" id="1616788"/>
    <lineage>
        <taxon>Bacteria</taxon>
        <taxon>Bacillati</taxon>
        <taxon>Bacillota</taxon>
        <taxon>Bacilli</taxon>
        <taxon>Bacillales</taxon>
        <taxon>Paenibacillaceae</taxon>
        <taxon>Paenibacillus</taxon>
    </lineage>
</organism>
<dbReference type="PROSITE" id="PS51372">
    <property type="entry name" value="PRD_2"/>
    <property type="match status" value="2"/>
</dbReference>
<dbReference type="InterPro" id="IPR002178">
    <property type="entry name" value="PTS_EIIA_type-2_dom"/>
</dbReference>
<dbReference type="InterPro" id="IPR050661">
    <property type="entry name" value="BglG_antiterminators"/>
</dbReference>
<feature type="domain" description="PTS EIIA type-2" evidence="7">
    <location>
        <begin position="547"/>
        <end position="689"/>
    </location>
</feature>
<evidence type="ECO:0000259" key="8">
    <source>
        <dbReference type="PROSITE" id="PS51099"/>
    </source>
</evidence>
<evidence type="ECO:0000313" key="11">
    <source>
        <dbReference type="Proteomes" id="UP000078148"/>
    </source>
</evidence>
<feature type="region of interest" description="Disordered" evidence="6">
    <location>
        <begin position="68"/>
        <end position="87"/>
    </location>
</feature>
<evidence type="ECO:0000313" key="10">
    <source>
        <dbReference type="EMBL" id="ANF95377.1"/>
    </source>
</evidence>
<feature type="domain" description="PRD" evidence="9">
    <location>
        <begin position="318"/>
        <end position="425"/>
    </location>
</feature>
<dbReference type="GO" id="GO:0006355">
    <property type="term" value="P:regulation of DNA-templated transcription"/>
    <property type="evidence" value="ECO:0007669"/>
    <property type="project" value="InterPro"/>
</dbReference>
<dbReference type="PROSITE" id="PS51094">
    <property type="entry name" value="PTS_EIIA_TYPE_2"/>
    <property type="match status" value="1"/>
</dbReference>
<dbReference type="InterPro" id="IPR016152">
    <property type="entry name" value="PTrfase/Anion_transptr"/>
</dbReference>
<dbReference type="InterPro" id="IPR003501">
    <property type="entry name" value="PTS_EIIB_2/3"/>
</dbReference>
<dbReference type="SUPFAM" id="SSF55804">
    <property type="entry name" value="Phoshotransferase/anion transport protein"/>
    <property type="match status" value="1"/>
</dbReference>
<keyword evidence="4" id="KW-0010">Activator</keyword>
<dbReference type="InterPro" id="IPR036095">
    <property type="entry name" value="PTS_EIIB-like_sf"/>
</dbReference>
<dbReference type="AlphaFoldDB" id="A0A172ZDN9"/>
<dbReference type="PANTHER" id="PTHR30185">
    <property type="entry name" value="CRYPTIC BETA-GLUCOSIDE BGL OPERON ANTITERMINATOR"/>
    <property type="match status" value="1"/>
</dbReference>
<dbReference type="Gene3D" id="3.40.930.10">
    <property type="entry name" value="Mannitol-specific EII, Chain A"/>
    <property type="match status" value="1"/>
</dbReference>
<evidence type="ECO:0000256" key="5">
    <source>
        <dbReference type="ARBA" id="ARBA00023163"/>
    </source>
</evidence>
<evidence type="ECO:0000256" key="2">
    <source>
        <dbReference type="ARBA" id="ARBA00022737"/>
    </source>
</evidence>
<dbReference type="Pfam" id="PF05043">
    <property type="entry name" value="Mga"/>
    <property type="match status" value="1"/>
</dbReference>
<dbReference type="PROSITE" id="PS51099">
    <property type="entry name" value="PTS_EIIB_TYPE_2"/>
    <property type="match status" value="1"/>
</dbReference>
<keyword evidence="2" id="KW-0677">Repeat</keyword>
<dbReference type="InterPro" id="IPR011608">
    <property type="entry name" value="PRD"/>
</dbReference>
<dbReference type="PANTHER" id="PTHR30185:SF18">
    <property type="entry name" value="TRANSCRIPTIONAL REGULATOR MTLR"/>
    <property type="match status" value="1"/>
</dbReference>
<dbReference type="Pfam" id="PF02302">
    <property type="entry name" value="PTS_IIB"/>
    <property type="match status" value="1"/>
</dbReference>
<dbReference type="GO" id="GO:0008982">
    <property type="term" value="F:protein-N(PI)-phosphohistidine-sugar phosphotransferase activity"/>
    <property type="evidence" value="ECO:0007669"/>
    <property type="project" value="InterPro"/>
</dbReference>
<evidence type="ECO:0000259" key="9">
    <source>
        <dbReference type="PROSITE" id="PS51372"/>
    </source>
</evidence>
<dbReference type="InterPro" id="IPR013011">
    <property type="entry name" value="PTS_EIIB_2"/>
</dbReference>
<evidence type="ECO:0000259" key="7">
    <source>
        <dbReference type="PROSITE" id="PS51094"/>
    </source>
</evidence>
<dbReference type="Gene3D" id="1.10.10.10">
    <property type="entry name" value="Winged helix-like DNA-binding domain superfamily/Winged helix DNA-binding domain"/>
    <property type="match status" value="2"/>
</dbReference>
<sequence length="708" mass="79741">MEKLTARLTMMLQFLVGSHGEYITIRDLSDHLDVSEKTVKRELPAAEEWLRKHKLKLLRKPGTGLALEGSESDFASTQRELEEQTPRKDYTREERHYFIISELLLSKEPIKLYSFASQFKVTEGTLSNDLDRIEQWLSSFGITLVRKPGLGIYVEGTESHIRSALIHLLYESVDEYQLNHLVREPLAVDEEAGRVQFHIRNRLLNLVDDGMMDQLQQYLSDLERDTRIKLTDSAYIGLTVHLALAIERIRRGQRIVIAPRILDELKQLSEFQTARKLAERLEQSFDIAIPEDEMGYITMHLKGAETRLNAESDPYYEHVSFELVKLARDILKMAESETGFELKGNSKLFAGFINHLGPAIERLRLGLDIRNPLLTQIKEQYGPTFEIARKCSRLLGEFTHREVPEAEIGYLAMHIGAMSEYAAAQRKPVKAIIACASGLGTSSLLSIRVKREFPSLQIIDVVSSAEAVKLENRADIIISTVEVDSQLPTVRVSPLLSPEDIRDIRSAVSRLEVSAEHSHMDSVAADPATRLTDTLGNHKETLTGILDLTAGLVIKDQFPVSSVSDLIHRIAGMFTASAERSSILEQELHERERMGETVLSQDGLILLHCRSSVVNKLFLGIIRFSEPISAVSSPTELYAAIVLLAPRDSSKAYLEAVNEVSKSLIDRPGFVTRLVSDPPAGLQAEISSMMKDLYTRKIEQYMMEVEQL</sequence>
<proteinExistence type="predicted"/>
<dbReference type="Pfam" id="PF00874">
    <property type="entry name" value="PRD"/>
    <property type="match status" value="2"/>
</dbReference>
<dbReference type="STRING" id="1616788.AR543_04665"/>
<evidence type="ECO:0000256" key="1">
    <source>
        <dbReference type="ARBA" id="ARBA00022679"/>
    </source>
</evidence>
<feature type="domain" description="PRD" evidence="9">
    <location>
        <begin position="206"/>
        <end position="311"/>
    </location>
</feature>
<dbReference type="SUPFAM" id="SSF52794">
    <property type="entry name" value="PTS system IIB component-like"/>
    <property type="match status" value="1"/>
</dbReference>
<reference evidence="10 11" key="2">
    <citation type="journal article" date="2016" name="Int. J. Syst. Evol. Microbiol.">
        <title>Paenibacillus bovis sp. nov., isolated from raw yak (Bos grunniens) milk.</title>
        <authorList>
            <person name="Gao C."/>
            <person name="Han J."/>
            <person name="Liu Z."/>
            <person name="Xu X."/>
            <person name="Hang F."/>
            <person name="Wu Z."/>
        </authorList>
    </citation>
    <scope>NUCLEOTIDE SEQUENCE [LARGE SCALE GENOMIC DNA]</scope>
    <source>
        <strain evidence="10 11">BD3526</strain>
    </source>
</reference>
<dbReference type="CDD" id="cd05568">
    <property type="entry name" value="PTS_IIB_bgl_like"/>
    <property type="match status" value="1"/>
</dbReference>
<evidence type="ECO:0000256" key="3">
    <source>
        <dbReference type="ARBA" id="ARBA00023015"/>
    </source>
</evidence>
<dbReference type="InterPro" id="IPR036388">
    <property type="entry name" value="WH-like_DNA-bd_sf"/>
</dbReference>
<keyword evidence="5" id="KW-0804">Transcription</keyword>
<evidence type="ECO:0000256" key="4">
    <source>
        <dbReference type="ARBA" id="ARBA00023159"/>
    </source>
</evidence>
<dbReference type="OrthoDB" id="9776005at2"/>
<feature type="domain" description="PTS EIIB type-2" evidence="8">
    <location>
        <begin position="429"/>
        <end position="516"/>
    </location>
</feature>
<protein>
    <submittedName>
        <fullName evidence="10">Uncharacterized protein</fullName>
    </submittedName>
</protein>
<dbReference type="InterPro" id="IPR036634">
    <property type="entry name" value="PRD_sf"/>
</dbReference>
<keyword evidence="11" id="KW-1185">Reference proteome</keyword>
<dbReference type="RefSeq" id="WP_060532254.1">
    <property type="nucleotide sequence ID" value="NZ_CP013023.1"/>
</dbReference>
<dbReference type="EMBL" id="CP013023">
    <property type="protein sequence ID" value="ANF95377.1"/>
    <property type="molecule type" value="Genomic_DNA"/>
</dbReference>
<dbReference type="SUPFAM" id="SSF63520">
    <property type="entry name" value="PTS-regulatory domain, PRD"/>
    <property type="match status" value="2"/>
</dbReference>
<gene>
    <name evidence="10" type="ORF">AR543_04665</name>
</gene>
<dbReference type="KEGG" id="pbv:AR543_04665"/>
<keyword evidence="3" id="KW-0805">Transcription regulation</keyword>
<dbReference type="InterPro" id="IPR007737">
    <property type="entry name" value="Mga_HTH"/>
</dbReference>
<reference evidence="11" key="1">
    <citation type="submission" date="2015-10" db="EMBL/GenBank/DDBJ databases">
        <title>Genome of Paenibacillus bovis sp. nov.</title>
        <authorList>
            <person name="Wu Z."/>
            <person name="Gao C."/>
            <person name="Liu Z."/>
            <person name="Zheng H."/>
        </authorList>
    </citation>
    <scope>NUCLEOTIDE SEQUENCE [LARGE SCALE GENOMIC DNA]</scope>
    <source>
        <strain evidence="11">BD3526</strain>
    </source>
</reference>
<accession>A0A172ZDN9</accession>
<dbReference type="Pfam" id="PF00359">
    <property type="entry name" value="PTS_EIIA_2"/>
    <property type="match status" value="1"/>
</dbReference>
<dbReference type="GO" id="GO:0009401">
    <property type="term" value="P:phosphoenolpyruvate-dependent sugar phosphotransferase system"/>
    <property type="evidence" value="ECO:0007669"/>
    <property type="project" value="InterPro"/>
</dbReference>